<dbReference type="EMBL" id="CM055099">
    <property type="protein sequence ID" value="KAJ7546281.1"/>
    <property type="molecule type" value="Genomic_DNA"/>
</dbReference>
<dbReference type="Proteomes" id="UP001162992">
    <property type="component" value="Chromosome 8"/>
</dbReference>
<protein>
    <submittedName>
        <fullName evidence="1">Uncharacterized protein</fullName>
    </submittedName>
</protein>
<name>A0ACC2CW86_DIPCM</name>
<evidence type="ECO:0000313" key="2">
    <source>
        <dbReference type="Proteomes" id="UP001162992"/>
    </source>
</evidence>
<accession>A0ACC2CW86</accession>
<reference evidence="2" key="1">
    <citation type="journal article" date="2024" name="Proc. Natl. Acad. Sci. U.S.A.">
        <title>Extraordinary preservation of gene collinearity over three hundred million years revealed in homosporous lycophytes.</title>
        <authorList>
            <person name="Li C."/>
            <person name="Wickell D."/>
            <person name="Kuo L.Y."/>
            <person name="Chen X."/>
            <person name="Nie B."/>
            <person name="Liao X."/>
            <person name="Peng D."/>
            <person name="Ji J."/>
            <person name="Jenkins J."/>
            <person name="Williams M."/>
            <person name="Shu S."/>
            <person name="Plott C."/>
            <person name="Barry K."/>
            <person name="Rajasekar S."/>
            <person name="Grimwood J."/>
            <person name="Han X."/>
            <person name="Sun S."/>
            <person name="Hou Z."/>
            <person name="He W."/>
            <person name="Dai G."/>
            <person name="Sun C."/>
            <person name="Schmutz J."/>
            <person name="Leebens-Mack J.H."/>
            <person name="Li F.W."/>
            <person name="Wang L."/>
        </authorList>
    </citation>
    <scope>NUCLEOTIDE SEQUENCE [LARGE SCALE GENOMIC DNA]</scope>
    <source>
        <strain evidence="2">cv. PW_Plant_1</strain>
    </source>
</reference>
<gene>
    <name evidence="1" type="ORF">O6H91_08G033300</name>
</gene>
<sequence length="421" mass="47247">MSKIKRNSQFSYKSYVNPLSNPSSHKYERTKNVPSSTIECSGGSLPMHLCHGSSVQCDVVDALRENVIRPVQRPQPMIRKTVDKENIKNPQDISSNYDQYLVKSKEDALTGSAWYGAAWTTKGHSLQSSDAEGETPRFCATPNHLYLWDGSEAAAPAPSWSTLANRSLLCRPLPLDVGRCTCYIVREHRSGPQKPSVYSLYTDEGQGRQDRKLAVACHHRRVGRTEFSIAQSGIGSGLEQTEDGVLGTVTANLVGSRYHIWDQGDLSDFQNKDSRLLLGVVTFEPTVTTLTGSFRKMRAYIPKYQSMQINAAGFQHGNGLTKDWEENMGRVSQLYSRAPHFNRVAKRYELDFRDRARPTSRIKSSVKNFQLTMEENGKQVILLLGKVSKSMYIMEYRFPLTGYQAFSICLASIDSKLCCTV</sequence>
<proteinExistence type="predicted"/>
<evidence type="ECO:0000313" key="1">
    <source>
        <dbReference type="EMBL" id="KAJ7546281.1"/>
    </source>
</evidence>
<organism evidence="1 2">
    <name type="scientific">Diphasiastrum complanatum</name>
    <name type="common">Issler's clubmoss</name>
    <name type="synonym">Lycopodium complanatum</name>
    <dbReference type="NCBI Taxonomy" id="34168"/>
    <lineage>
        <taxon>Eukaryota</taxon>
        <taxon>Viridiplantae</taxon>
        <taxon>Streptophyta</taxon>
        <taxon>Embryophyta</taxon>
        <taxon>Tracheophyta</taxon>
        <taxon>Lycopodiopsida</taxon>
        <taxon>Lycopodiales</taxon>
        <taxon>Lycopodiaceae</taxon>
        <taxon>Lycopodioideae</taxon>
        <taxon>Diphasiastrum</taxon>
    </lineage>
</organism>
<keyword evidence="2" id="KW-1185">Reference proteome</keyword>
<comment type="caution">
    <text evidence="1">The sequence shown here is derived from an EMBL/GenBank/DDBJ whole genome shotgun (WGS) entry which is preliminary data.</text>
</comment>